<dbReference type="SUPFAM" id="SSF74650">
    <property type="entry name" value="Galactose mutarotase-like"/>
    <property type="match status" value="1"/>
</dbReference>
<dbReference type="GO" id="GO:0030246">
    <property type="term" value="F:carbohydrate binding"/>
    <property type="evidence" value="ECO:0007669"/>
    <property type="project" value="InterPro"/>
</dbReference>
<feature type="domain" description="Glycoside hydrolase family 38 central" evidence="5">
    <location>
        <begin position="297"/>
        <end position="370"/>
    </location>
</feature>
<keyword evidence="2" id="KW-0479">Metal-binding</keyword>
<dbReference type="Pfam" id="PF01074">
    <property type="entry name" value="Glyco_hydro_38N"/>
    <property type="match status" value="1"/>
</dbReference>
<dbReference type="InterPro" id="IPR000602">
    <property type="entry name" value="Glyco_hydro_38_N"/>
</dbReference>
<gene>
    <name evidence="6" type="ORF">OMP38_13080</name>
</gene>
<dbReference type="Gene3D" id="2.60.40.2220">
    <property type="match status" value="1"/>
</dbReference>
<keyword evidence="7" id="KW-1185">Reference proteome</keyword>
<dbReference type="Pfam" id="PF18438">
    <property type="entry name" value="Glyco_hydro_38"/>
    <property type="match status" value="1"/>
</dbReference>
<evidence type="ECO:0000256" key="2">
    <source>
        <dbReference type="ARBA" id="ARBA00022723"/>
    </source>
</evidence>
<comment type="caution">
    <text evidence="6">The sequence shown here is derived from an EMBL/GenBank/DDBJ whole genome shotgun (WGS) entry which is preliminary data.</text>
</comment>
<keyword evidence="4" id="KW-0326">Glycosidase</keyword>
<dbReference type="Gene3D" id="2.70.98.30">
    <property type="entry name" value="Golgi alpha-mannosidase II, domain 4"/>
    <property type="match status" value="1"/>
</dbReference>
<dbReference type="SMART" id="SM00872">
    <property type="entry name" value="Alpha-mann_mid"/>
    <property type="match status" value="1"/>
</dbReference>
<keyword evidence="3" id="KW-0378">Hydrolase</keyword>
<evidence type="ECO:0000259" key="5">
    <source>
        <dbReference type="SMART" id="SM00872"/>
    </source>
</evidence>
<dbReference type="PANTHER" id="PTHR46017">
    <property type="entry name" value="ALPHA-MANNOSIDASE 2C1"/>
    <property type="match status" value="1"/>
</dbReference>
<dbReference type="GO" id="GO:0004559">
    <property type="term" value="F:alpha-mannosidase activity"/>
    <property type="evidence" value="ECO:0007669"/>
    <property type="project" value="InterPro"/>
</dbReference>
<dbReference type="Pfam" id="PF17677">
    <property type="entry name" value="Glyco_hydro38C2"/>
    <property type="match status" value="1"/>
</dbReference>
<name>A0A9X4KGT8_9BACL</name>
<evidence type="ECO:0000256" key="4">
    <source>
        <dbReference type="ARBA" id="ARBA00023295"/>
    </source>
</evidence>
<protein>
    <submittedName>
        <fullName evidence="6">Alpha-mannosidase</fullName>
    </submittedName>
</protein>
<evidence type="ECO:0000313" key="6">
    <source>
        <dbReference type="EMBL" id="MDG0791698.1"/>
    </source>
</evidence>
<dbReference type="Gene3D" id="1.20.1270.50">
    <property type="entry name" value="Glycoside hydrolase family 38, central domain"/>
    <property type="match status" value="1"/>
</dbReference>
<dbReference type="PANTHER" id="PTHR46017:SF2">
    <property type="entry name" value="MANNOSYLGLYCERATE HYDROLASE"/>
    <property type="match status" value="1"/>
</dbReference>
<evidence type="ECO:0000313" key="7">
    <source>
        <dbReference type="Proteomes" id="UP001153387"/>
    </source>
</evidence>
<dbReference type="InterPro" id="IPR041147">
    <property type="entry name" value="GH38_C"/>
</dbReference>
<evidence type="ECO:0000256" key="1">
    <source>
        <dbReference type="ARBA" id="ARBA00009792"/>
    </source>
</evidence>
<dbReference type="Gene3D" id="3.20.110.10">
    <property type="entry name" value="Glycoside hydrolase 38, N terminal domain"/>
    <property type="match status" value="1"/>
</dbReference>
<comment type="similarity">
    <text evidence="1">Belongs to the glycosyl hydrolase 38 family.</text>
</comment>
<dbReference type="InterPro" id="IPR041509">
    <property type="entry name" value="GH38_beta-1"/>
</dbReference>
<dbReference type="InterPro" id="IPR015341">
    <property type="entry name" value="Glyco_hydro_38_cen"/>
</dbReference>
<dbReference type="SUPFAM" id="SSF88688">
    <property type="entry name" value="Families 57/38 glycoside transferase middle domain"/>
    <property type="match status" value="1"/>
</dbReference>
<evidence type="ECO:0000256" key="3">
    <source>
        <dbReference type="ARBA" id="ARBA00022801"/>
    </source>
</evidence>
<dbReference type="Pfam" id="PF09261">
    <property type="entry name" value="Alpha-mann_mid"/>
    <property type="match status" value="1"/>
</dbReference>
<dbReference type="Gene3D" id="2.60.40.2210">
    <property type="match status" value="1"/>
</dbReference>
<proteinExistence type="inferred from homology"/>
<dbReference type="InterPro" id="IPR027291">
    <property type="entry name" value="Glyco_hydro_38_N_sf"/>
</dbReference>
<dbReference type="GO" id="GO:0046872">
    <property type="term" value="F:metal ion binding"/>
    <property type="evidence" value="ECO:0007669"/>
    <property type="project" value="UniProtKB-KW"/>
</dbReference>
<organism evidence="6 7">
    <name type="scientific">Cohnella ginsengisoli</name>
    <dbReference type="NCBI Taxonomy" id="425004"/>
    <lineage>
        <taxon>Bacteria</taxon>
        <taxon>Bacillati</taxon>
        <taxon>Bacillota</taxon>
        <taxon>Bacilli</taxon>
        <taxon>Bacillales</taxon>
        <taxon>Paenibacillaceae</taxon>
        <taxon>Cohnella</taxon>
    </lineage>
</organism>
<accession>A0A9X4KGT8</accession>
<dbReference type="InterPro" id="IPR011330">
    <property type="entry name" value="Glyco_hydro/deAcase_b/a-brl"/>
</dbReference>
<dbReference type="InterPro" id="IPR028995">
    <property type="entry name" value="Glyco_hydro_57/38_cen_sf"/>
</dbReference>
<dbReference type="Pfam" id="PF07748">
    <property type="entry name" value="Glyco_hydro_38C"/>
    <property type="match status" value="1"/>
</dbReference>
<dbReference type="Proteomes" id="UP001153387">
    <property type="component" value="Unassembled WGS sequence"/>
</dbReference>
<dbReference type="GO" id="GO:0009313">
    <property type="term" value="P:oligosaccharide catabolic process"/>
    <property type="evidence" value="ECO:0007669"/>
    <property type="project" value="TreeGrafter"/>
</dbReference>
<reference evidence="6 7" key="1">
    <citation type="submission" date="2022-10" db="EMBL/GenBank/DDBJ databases">
        <title>Comparative genomic analysis of Cohnella hashimotonis sp. nov., isolated from the International Space Station.</title>
        <authorList>
            <person name="Simpson A."/>
            <person name="Venkateswaran K."/>
        </authorList>
    </citation>
    <scope>NUCLEOTIDE SEQUENCE [LARGE SCALE GENOMIC DNA]</scope>
    <source>
        <strain evidence="6 7">DSM 18997</strain>
    </source>
</reference>
<dbReference type="CDD" id="cd10814">
    <property type="entry name" value="GH38N_AMII_SpGH38_like"/>
    <property type="match status" value="1"/>
</dbReference>
<dbReference type="GO" id="GO:0006013">
    <property type="term" value="P:mannose metabolic process"/>
    <property type="evidence" value="ECO:0007669"/>
    <property type="project" value="InterPro"/>
</dbReference>
<dbReference type="SUPFAM" id="SSF88713">
    <property type="entry name" value="Glycoside hydrolase/deacetylase"/>
    <property type="match status" value="1"/>
</dbReference>
<dbReference type="EMBL" id="JAPDHZ010000003">
    <property type="protein sequence ID" value="MDG0791698.1"/>
    <property type="molecule type" value="Genomic_DNA"/>
</dbReference>
<dbReference type="InterPro" id="IPR037094">
    <property type="entry name" value="Glyco_hydro_38_cen_sf"/>
</dbReference>
<dbReference type="AlphaFoldDB" id="A0A9X4KGT8"/>
<sequence length="919" mass="101951">MKKPVAHIVSHTHWDREWYMPYERHHVRLIELMDVLLDTLERDPEYRSFHLDGQTIILDDYLEVRPENRERLTRFIREGRIAIGPWYVLQDEFLTSGEANVRNLLVGHREAARYGPVAKIGYFPDSFGNMGQAPQLMRQARIANAIFGRGVKPTGFNNAVSDSAAYESPFSEMVWRSPDGSEVLGILFANWYNNGMEIPVDPDAARAYWDAKLADAERFASTSQLLFMNGCDHQPVQTDLSAALHTARDLYPGYEFVHSDLASYVAAVERASDRELTVVEGELRSQRTDGWFTLANTASSRVYIKQANAKGQILLERLAEPAAAFAASLGMPHPTPLLVHAWKTLMQNHPHDSICGCSVDEVHAEMMTRFAKSRHMAEPIVERSVAYIASRIDTSRFGGDTHVPFVAFNFAGAARSGTVSVELDVARRASTDIGPAEAYAAMELVRIDGGAVVDHEGRPVDAEIEDLGVRFGYELPDDKFRQPFMARRIRVTFGADNVPSNGYRTYAWYREEDADPAVAAPVAAAVEMTEAVAAAPSDLLLENEYIAVAVGPNGSLSLTDKETRETYRDLGVFENSGDIGNEYVYVQDGGRKTLATEALKAETRLVSRTAWRTTVEIVHRWEIPAEADERLQRERATATFLPDRKAGRSARTVPLVITTLVTVERGVKAMKLKVRYENHAKDHRLRMRFPTDAAASGVHYADSVYEIAKRPNEPAAEWRNPDNAQHQQAFAALDHGNRGLAVANVGLNEYEVLRDGRGTIAVTLLRAVGELGDWGVFPTPEAQCLGAQEAELAIIPYGGADERYAAAQEAYAFQVPWLAVQTDAHAGSLPAAYSLLSWTGERLALTAVKRGIQGEDCFYRWFNMSGTPATLALQADADSEWFLSNVLEEELGKLAPDADGVLRLTVRPCEIVTLGRKHS</sequence>
<dbReference type="InterPro" id="IPR011013">
    <property type="entry name" value="Gal_mutarotase_sf_dom"/>
</dbReference>
<dbReference type="RefSeq" id="WP_277565554.1">
    <property type="nucleotide sequence ID" value="NZ_JAPDHZ010000003.1"/>
</dbReference>
<dbReference type="InterPro" id="IPR011682">
    <property type="entry name" value="Glyco_hydro_38_C"/>
</dbReference>